<dbReference type="InterPro" id="IPR038713">
    <property type="entry name" value="Terminase_Gp1_N_sf"/>
</dbReference>
<proteinExistence type="predicted"/>
<protein>
    <submittedName>
        <fullName evidence="1">Terminase small subunit</fullName>
    </submittedName>
</protein>
<accession>A0A8S5SIT2</accession>
<evidence type="ECO:0000313" key="1">
    <source>
        <dbReference type="EMBL" id="DAF50862.1"/>
    </source>
</evidence>
<dbReference type="Pfam" id="PF03592">
    <property type="entry name" value="Terminase_2"/>
    <property type="match status" value="1"/>
</dbReference>
<dbReference type="EMBL" id="BK032603">
    <property type="protein sequence ID" value="DAF50862.1"/>
    <property type="molecule type" value="Genomic_DNA"/>
</dbReference>
<sequence length="162" mass="17447">MKTTLSQKETAFCRAFVRTRNGREAAAAAGFLLFPEKAAQKLLAHTAVREKIAALETEQTATRAELLAGYRRLAFGSVADAVRLLLASETGEVPDPETLDLFSVSEIKRPKGGGLEIKFFDRQKALDRLAALECETADGALPFYRALERSAAAICGNGADGE</sequence>
<name>A0A8S5SIT2_9CAUD</name>
<organism evidence="1">
    <name type="scientific">Myoviridae sp. ctr9D2</name>
    <dbReference type="NCBI Taxonomy" id="2827711"/>
    <lineage>
        <taxon>Viruses</taxon>
        <taxon>Duplodnaviria</taxon>
        <taxon>Heunggongvirae</taxon>
        <taxon>Uroviricota</taxon>
        <taxon>Caudoviricetes</taxon>
    </lineage>
</organism>
<reference evidence="1" key="1">
    <citation type="journal article" date="2021" name="Proc. Natl. Acad. Sci. U.S.A.">
        <title>A Catalog of Tens of Thousands of Viruses from Human Metagenomes Reveals Hidden Associations with Chronic Diseases.</title>
        <authorList>
            <person name="Tisza M.J."/>
            <person name="Buck C.B."/>
        </authorList>
    </citation>
    <scope>NUCLEOTIDE SEQUENCE</scope>
    <source>
        <strain evidence="1">Ctr9D2</strain>
    </source>
</reference>
<dbReference type="InterPro" id="IPR005335">
    <property type="entry name" value="Terminase_ssu"/>
</dbReference>
<dbReference type="GO" id="GO:0051276">
    <property type="term" value="P:chromosome organization"/>
    <property type="evidence" value="ECO:0007669"/>
    <property type="project" value="InterPro"/>
</dbReference>
<dbReference type="Gene3D" id="1.10.10.1400">
    <property type="entry name" value="Terminase, small subunit, N-terminal DNA-binding domain, HTH motif"/>
    <property type="match status" value="1"/>
</dbReference>